<sequence>MGNLKPGATYIYEKADGVTYAREMGAPASERVAIGWDYEFRKQLILNEWSRILEAADKNPALQEAIERVKILYELSRDPEKDPPMWHPV</sequence>
<dbReference type="EMBL" id="LR796233">
    <property type="protein sequence ID" value="CAB4129139.1"/>
    <property type="molecule type" value="Genomic_DNA"/>
</dbReference>
<evidence type="ECO:0000313" key="1">
    <source>
        <dbReference type="EMBL" id="CAB4129139.1"/>
    </source>
</evidence>
<gene>
    <name evidence="1" type="ORF">UFOVP112_237</name>
</gene>
<organism evidence="1">
    <name type="scientific">uncultured Caudovirales phage</name>
    <dbReference type="NCBI Taxonomy" id="2100421"/>
    <lineage>
        <taxon>Viruses</taxon>
        <taxon>Duplodnaviria</taxon>
        <taxon>Heunggongvirae</taxon>
        <taxon>Uroviricota</taxon>
        <taxon>Caudoviricetes</taxon>
        <taxon>Peduoviridae</taxon>
        <taxon>Maltschvirus</taxon>
        <taxon>Maltschvirus maltsch</taxon>
    </lineage>
</organism>
<reference evidence="1" key="1">
    <citation type="submission" date="2020-04" db="EMBL/GenBank/DDBJ databases">
        <authorList>
            <person name="Chiriac C."/>
            <person name="Salcher M."/>
            <person name="Ghai R."/>
            <person name="Kavagutti S V."/>
        </authorList>
    </citation>
    <scope>NUCLEOTIDE SEQUENCE</scope>
</reference>
<name>A0A6J5LBP2_9CAUD</name>
<proteinExistence type="predicted"/>
<accession>A0A6J5LBP2</accession>
<protein>
    <submittedName>
        <fullName evidence="1">Uncharacterized protein</fullName>
    </submittedName>
</protein>